<dbReference type="EMBL" id="BGPR01033873">
    <property type="protein sequence ID" value="GBO07975.1"/>
    <property type="molecule type" value="Genomic_DNA"/>
</dbReference>
<evidence type="ECO:0000313" key="3">
    <source>
        <dbReference type="Proteomes" id="UP000499080"/>
    </source>
</evidence>
<accession>A0A4Y2U4S7</accession>
<feature type="region of interest" description="Disordered" evidence="1">
    <location>
        <begin position="64"/>
        <end position="83"/>
    </location>
</feature>
<comment type="caution">
    <text evidence="2">The sequence shown here is derived from an EMBL/GenBank/DDBJ whole genome shotgun (WGS) entry which is preliminary data.</text>
</comment>
<evidence type="ECO:0000256" key="1">
    <source>
        <dbReference type="SAM" id="MobiDB-lite"/>
    </source>
</evidence>
<proteinExistence type="predicted"/>
<keyword evidence="3" id="KW-1185">Reference proteome</keyword>
<dbReference type="AlphaFoldDB" id="A0A4Y2U4S7"/>
<protein>
    <submittedName>
        <fullName evidence="2">Uncharacterized protein</fullName>
    </submittedName>
</protein>
<name>A0A4Y2U4S7_ARAVE</name>
<reference evidence="2 3" key="1">
    <citation type="journal article" date="2019" name="Sci. Rep.">
        <title>Orb-weaving spider Araneus ventricosus genome elucidates the spidroin gene catalogue.</title>
        <authorList>
            <person name="Kono N."/>
            <person name="Nakamura H."/>
            <person name="Ohtoshi R."/>
            <person name="Moran D.A.P."/>
            <person name="Shinohara A."/>
            <person name="Yoshida Y."/>
            <person name="Fujiwara M."/>
            <person name="Mori M."/>
            <person name="Tomita M."/>
            <person name="Arakawa K."/>
        </authorList>
    </citation>
    <scope>NUCLEOTIDE SEQUENCE [LARGE SCALE GENOMIC DNA]</scope>
</reference>
<dbReference type="Proteomes" id="UP000499080">
    <property type="component" value="Unassembled WGS sequence"/>
</dbReference>
<gene>
    <name evidence="2" type="ORF">AVEN_168904_1</name>
</gene>
<evidence type="ECO:0000313" key="2">
    <source>
        <dbReference type="EMBL" id="GBO07975.1"/>
    </source>
</evidence>
<organism evidence="2 3">
    <name type="scientific">Araneus ventricosus</name>
    <name type="common">Orbweaver spider</name>
    <name type="synonym">Epeira ventricosa</name>
    <dbReference type="NCBI Taxonomy" id="182803"/>
    <lineage>
        <taxon>Eukaryota</taxon>
        <taxon>Metazoa</taxon>
        <taxon>Ecdysozoa</taxon>
        <taxon>Arthropoda</taxon>
        <taxon>Chelicerata</taxon>
        <taxon>Arachnida</taxon>
        <taxon>Araneae</taxon>
        <taxon>Araneomorphae</taxon>
        <taxon>Entelegynae</taxon>
        <taxon>Araneoidea</taxon>
        <taxon>Araneidae</taxon>
        <taxon>Araneus</taxon>
    </lineage>
</organism>
<sequence length="110" mass="12222">MTATGHFANAMGELLFQSPAPEISSNDSEQDTLPDQACITDESEFEDSGDEGINQDFFKFWLAGEKQAADDEPPTPSKPYDPNDIEFWDEDVVGEPYWDILSGAVPLEPY</sequence>